<protein>
    <submittedName>
        <fullName evidence="2">DUF3307 domain-containing protein</fullName>
    </submittedName>
</protein>
<organism evidence="1 3">
    <name type="scientific">Streptomyces microflavus</name>
    <name type="common">Streptomyces lipmanii</name>
    <dbReference type="NCBI Taxonomy" id="1919"/>
    <lineage>
        <taxon>Bacteria</taxon>
        <taxon>Bacillati</taxon>
        <taxon>Actinomycetota</taxon>
        <taxon>Actinomycetes</taxon>
        <taxon>Kitasatosporales</taxon>
        <taxon>Streptomycetaceae</taxon>
        <taxon>Streptomyces</taxon>
    </lineage>
</organism>
<sequence>MFASLFVLLYLGHLLADYPLQTDHQAAHKADRSPSGWAANLTHAATHVATCGAALALGAAVLDDVALSLPVVLVALGWIGATHAFIDRRWPVQWWMTRTGQVSWAANGGAAHVDQTAHILALVLAALALAAA</sequence>
<evidence type="ECO:0000313" key="2">
    <source>
        <dbReference type="EMBL" id="MER0422803.1"/>
    </source>
</evidence>
<dbReference type="Pfam" id="PF11750">
    <property type="entry name" value="DUF3307"/>
    <property type="match status" value="1"/>
</dbReference>
<keyword evidence="4" id="KW-1185">Reference proteome</keyword>
<dbReference type="AlphaFoldDB" id="A0A7J0CTG7"/>
<proteinExistence type="predicted"/>
<dbReference type="EMBL" id="BLWD01000001">
    <property type="protein sequence ID" value="GFN05599.1"/>
    <property type="molecule type" value="Genomic_DNA"/>
</dbReference>
<dbReference type="EMBL" id="JBEJUE010000001">
    <property type="protein sequence ID" value="MER0422803.1"/>
    <property type="molecule type" value="Genomic_DNA"/>
</dbReference>
<dbReference type="RefSeq" id="WP_032760153.1">
    <property type="nucleotide sequence ID" value="NZ_BMUG01000002.1"/>
</dbReference>
<accession>A0A7J0CTG7</accession>
<comment type="caution">
    <text evidence="1">The sequence shown here is derived from an EMBL/GenBank/DDBJ whole genome shotgun (WGS) entry which is preliminary data.</text>
</comment>
<dbReference type="InterPro" id="IPR021737">
    <property type="entry name" value="Phage_phiKZ_Orf197"/>
</dbReference>
<dbReference type="Proteomes" id="UP001456562">
    <property type="component" value="Unassembled WGS sequence"/>
</dbReference>
<evidence type="ECO:0000313" key="4">
    <source>
        <dbReference type="Proteomes" id="UP001456562"/>
    </source>
</evidence>
<dbReference type="Proteomes" id="UP000498740">
    <property type="component" value="Unassembled WGS sequence"/>
</dbReference>
<evidence type="ECO:0000313" key="3">
    <source>
        <dbReference type="Proteomes" id="UP000498740"/>
    </source>
</evidence>
<name>A0A7J0CTG7_STRMI</name>
<evidence type="ECO:0000313" key="1">
    <source>
        <dbReference type="EMBL" id="GFN05599.1"/>
    </source>
</evidence>
<reference evidence="2 4" key="2">
    <citation type="submission" date="2024-01" db="EMBL/GenBank/DDBJ databases">
        <title>Metagenomic exploration of the rhizosphere soil microbial community and their significance in facilitating the development of wild simulated ginseng.</title>
        <authorList>
            <person name="Huang J."/>
        </authorList>
    </citation>
    <scope>NUCLEOTIDE SEQUENCE [LARGE SCALE GENOMIC DNA]</scope>
    <source>
        <strain evidence="2 4">WY141</strain>
    </source>
</reference>
<reference evidence="1 3" key="1">
    <citation type="submission" date="2020-05" db="EMBL/GenBank/DDBJ databases">
        <title>Whole genome shotgun sequence of Streptomyces microflavus NBRC 13062.</title>
        <authorList>
            <person name="Komaki H."/>
            <person name="Tamura T."/>
        </authorList>
    </citation>
    <scope>NUCLEOTIDE SEQUENCE [LARGE SCALE GENOMIC DNA]</scope>
    <source>
        <strain evidence="1 3">NBRC 13062</strain>
    </source>
</reference>
<gene>
    <name evidence="2" type="ORF">ABR748_01145</name>
    <name evidence="1" type="ORF">Smic_41550</name>
</gene>